<accession>A0A1G9V3X4</accession>
<gene>
    <name evidence="1" type="ORF">SAMN05421823_1197</name>
</gene>
<dbReference type="AlphaFoldDB" id="A0A1G9V3X4"/>
<dbReference type="Proteomes" id="UP000198510">
    <property type="component" value="Unassembled WGS sequence"/>
</dbReference>
<organism evidence="1 2">
    <name type="scientific">Catalinimonas alkaloidigena</name>
    <dbReference type="NCBI Taxonomy" id="1075417"/>
    <lineage>
        <taxon>Bacteria</taxon>
        <taxon>Pseudomonadati</taxon>
        <taxon>Bacteroidota</taxon>
        <taxon>Cytophagia</taxon>
        <taxon>Cytophagales</taxon>
        <taxon>Catalimonadaceae</taxon>
        <taxon>Catalinimonas</taxon>
    </lineage>
</organism>
<dbReference type="EMBL" id="FNFO01000019">
    <property type="protein sequence ID" value="SDM66783.1"/>
    <property type="molecule type" value="Genomic_DNA"/>
</dbReference>
<protein>
    <submittedName>
        <fullName evidence="1">Uncharacterized protein</fullName>
    </submittedName>
</protein>
<sequence>MKQEFVQALAILLLAALMGALAGRWMVLRMTRSMPATLSDK</sequence>
<evidence type="ECO:0000313" key="1">
    <source>
        <dbReference type="EMBL" id="SDM66783.1"/>
    </source>
</evidence>
<evidence type="ECO:0000313" key="2">
    <source>
        <dbReference type="Proteomes" id="UP000198510"/>
    </source>
</evidence>
<keyword evidence="2" id="KW-1185">Reference proteome</keyword>
<reference evidence="1 2" key="1">
    <citation type="submission" date="2016-10" db="EMBL/GenBank/DDBJ databases">
        <authorList>
            <person name="de Groot N.N."/>
        </authorList>
    </citation>
    <scope>NUCLEOTIDE SEQUENCE [LARGE SCALE GENOMIC DNA]</scope>
    <source>
        <strain evidence="1 2">DSM 25186</strain>
    </source>
</reference>
<proteinExistence type="predicted"/>
<name>A0A1G9V3X4_9BACT</name>